<organism evidence="6 7">
    <name type="scientific">Wickerhamomyces anomalus (strain ATCC 58044 / CBS 1984 / NCYC 433 / NRRL Y-366-8)</name>
    <name type="common">Yeast</name>
    <name type="synonym">Hansenula anomala</name>
    <dbReference type="NCBI Taxonomy" id="683960"/>
    <lineage>
        <taxon>Eukaryota</taxon>
        <taxon>Fungi</taxon>
        <taxon>Dikarya</taxon>
        <taxon>Ascomycota</taxon>
        <taxon>Saccharomycotina</taxon>
        <taxon>Saccharomycetes</taxon>
        <taxon>Phaffomycetales</taxon>
        <taxon>Wickerhamomycetaceae</taxon>
        <taxon>Wickerhamomyces</taxon>
    </lineage>
</organism>
<dbReference type="PANTHER" id="PTHR44267">
    <property type="entry name" value="WD REPEAT-CONTAINING PROTEIN 43"/>
    <property type="match status" value="1"/>
</dbReference>
<feature type="region of interest" description="Disordered" evidence="4">
    <location>
        <begin position="253"/>
        <end position="278"/>
    </location>
</feature>
<comment type="subcellular location">
    <subcellularLocation>
        <location evidence="1">Nucleus</location>
    </subcellularLocation>
</comment>
<proteinExistence type="inferred from homology"/>
<dbReference type="Gene3D" id="2.130.10.10">
    <property type="entry name" value="YVTN repeat-like/Quinoprotein amine dehydrogenase"/>
    <property type="match status" value="1"/>
</dbReference>
<dbReference type="EMBL" id="KV454210">
    <property type="protein sequence ID" value="ODQ60136.1"/>
    <property type="molecule type" value="Genomic_DNA"/>
</dbReference>
<evidence type="ECO:0000259" key="5">
    <source>
        <dbReference type="Pfam" id="PF04003"/>
    </source>
</evidence>
<evidence type="ECO:0000256" key="3">
    <source>
        <dbReference type="ARBA" id="ARBA00038335"/>
    </source>
</evidence>
<keyword evidence="7" id="KW-1185">Reference proteome</keyword>
<dbReference type="Proteomes" id="UP000094112">
    <property type="component" value="Unassembled WGS sequence"/>
</dbReference>
<dbReference type="PANTHER" id="PTHR44267:SF1">
    <property type="entry name" value="WD REPEAT-CONTAINING PROTEIN 43"/>
    <property type="match status" value="1"/>
</dbReference>
<dbReference type="InterPro" id="IPR036322">
    <property type="entry name" value="WD40_repeat_dom_sf"/>
</dbReference>
<feature type="region of interest" description="Disordered" evidence="4">
    <location>
        <begin position="576"/>
        <end position="628"/>
    </location>
</feature>
<protein>
    <recommendedName>
        <fullName evidence="5">Small-subunit processome Utp12 domain-containing protein</fullName>
    </recommendedName>
</protein>
<reference evidence="6 7" key="1">
    <citation type="journal article" date="2016" name="Proc. Natl. Acad. Sci. U.S.A.">
        <title>Comparative genomics of biotechnologically important yeasts.</title>
        <authorList>
            <person name="Riley R."/>
            <person name="Haridas S."/>
            <person name="Wolfe K.H."/>
            <person name="Lopes M.R."/>
            <person name="Hittinger C.T."/>
            <person name="Goeker M."/>
            <person name="Salamov A.A."/>
            <person name="Wisecaver J.H."/>
            <person name="Long T.M."/>
            <person name="Calvey C.H."/>
            <person name="Aerts A.L."/>
            <person name="Barry K.W."/>
            <person name="Choi C."/>
            <person name="Clum A."/>
            <person name="Coughlan A.Y."/>
            <person name="Deshpande S."/>
            <person name="Douglass A.P."/>
            <person name="Hanson S.J."/>
            <person name="Klenk H.-P."/>
            <person name="LaButti K.M."/>
            <person name="Lapidus A."/>
            <person name="Lindquist E.A."/>
            <person name="Lipzen A.M."/>
            <person name="Meier-Kolthoff J.P."/>
            <person name="Ohm R.A."/>
            <person name="Otillar R.P."/>
            <person name="Pangilinan J.L."/>
            <person name="Peng Y."/>
            <person name="Rokas A."/>
            <person name="Rosa C.A."/>
            <person name="Scheuner C."/>
            <person name="Sibirny A.A."/>
            <person name="Slot J.C."/>
            <person name="Stielow J.B."/>
            <person name="Sun H."/>
            <person name="Kurtzman C.P."/>
            <person name="Blackwell M."/>
            <person name="Grigoriev I.V."/>
            <person name="Jeffries T.W."/>
        </authorList>
    </citation>
    <scope>NUCLEOTIDE SEQUENCE [LARGE SCALE GENOMIC DNA]</scope>
    <source>
        <strain evidence="7">ATCC 58044 / CBS 1984 / NCYC 433 / NRRL Y-366-8</strain>
    </source>
</reference>
<feature type="compositionally biased region" description="Acidic residues" evidence="4">
    <location>
        <begin position="576"/>
        <end position="588"/>
    </location>
</feature>
<dbReference type="InterPro" id="IPR007148">
    <property type="entry name" value="SSU_processome_Utp12"/>
</dbReference>
<dbReference type="InterPro" id="IPR052414">
    <property type="entry name" value="U3_snoRNA-assoc_WDR"/>
</dbReference>
<dbReference type="GO" id="GO:0000462">
    <property type="term" value="P:maturation of SSU-rRNA from tricistronic rRNA transcript (SSU-rRNA, 5.8S rRNA, LSU-rRNA)"/>
    <property type="evidence" value="ECO:0007669"/>
    <property type="project" value="TreeGrafter"/>
</dbReference>
<evidence type="ECO:0000256" key="4">
    <source>
        <dbReference type="SAM" id="MobiDB-lite"/>
    </source>
</evidence>
<dbReference type="InterPro" id="IPR015943">
    <property type="entry name" value="WD40/YVTN_repeat-like_dom_sf"/>
</dbReference>
<dbReference type="STRING" id="683960.A0A1E3P3R4"/>
<dbReference type="RefSeq" id="XP_019039343.1">
    <property type="nucleotide sequence ID" value="XM_019181787.1"/>
</dbReference>
<dbReference type="Pfam" id="PF04003">
    <property type="entry name" value="Utp12"/>
    <property type="match status" value="1"/>
</dbReference>
<dbReference type="SUPFAM" id="SSF50978">
    <property type="entry name" value="WD40 repeat-like"/>
    <property type="match status" value="1"/>
</dbReference>
<evidence type="ECO:0000256" key="2">
    <source>
        <dbReference type="ARBA" id="ARBA00023242"/>
    </source>
</evidence>
<dbReference type="OrthoDB" id="30195at2759"/>
<feature type="domain" description="Small-subunit processome Utp12" evidence="5">
    <location>
        <begin position="420"/>
        <end position="522"/>
    </location>
</feature>
<dbReference type="GO" id="GO:0032040">
    <property type="term" value="C:small-subunit processome"/>
    <property type="evidence" value="ECO:0007669"/>
    <property type="project" value="UniProtKB-ARBA"/>
</dbReference>
<accession>A0A1E3P3R4</accession>
<evidence type="ECO:0000313" key="6">
    <source>
        <dbReference type="EMBL" id="ODQ60136.1"/>
    </source>
</evidence>
<feature type="region of interest" description="Disordered" evidence="4">
    <location>
        <begin position="358"/>
        <end position="380"/>
    </location>
</feature>
<evidence type="ECO:0000313" key="7">
    <source>
        <dbReference type="Proteomes" id="UP000094112"/>
    </source>
</evidence>
<keyword evidence="2" id="KW-0539">Nucleus</keyword>
<feature type="compositionally biased region" description="Acidic residues" evidence="4">
    <location>
        <begin position="368"/>
        <end position="380"/>
    </location>
</feature>
<name>A0A1E3P3R4_WICAA</name>
<comment type="similarity">
    <text evidence="3">Belongs to the UTP5 family.</text>
</comment>
<gene>
    <name evidence="6" type="ORF">WICANDRAFT_30992</name>
</gene>
<evidence type="ECO:0000256" key="1">
    <source>
        <dbReference type="ARBA" id="ARBA00004123"/>
    </source>
</evidence>
<dbReference type="GeneID" id="30199033"/>
<dbReference type="AlphaFoldDB" id="A0A1E3P3R4"/>
<sequence>MGSVLAASDFDPSGNYFASAVTALDTHKIRVQSTNSTSTLANAFSLDKGHKLTSISWGVQSNGFNIENQFLAVGLNKGSILIYSPLTNEVISKLENPNASAINDFHYSSLTNSGWSIDLGQNVVEWDLISYKPKRQFNIQESINRIRVIEYNEKPHLLLASHSVLLVDIETQEVIKTFPGHISPIHTLLPITSNSFITAAEGDRYINIYPLEGVPTVLVTQSNVIYVSYGNNTVSAVTEDGIVEVFKDPFTKAPTTSKRKGQQSKQSNGRIELKRPNSSDSLKIEHSFINDGSITITWLEQASIPYFEKIQINDITETKTVLKDKPTIQAKDHSLFGQDVAAPKSYNESNAVVTSGDNLKFLDNKETQEDEQEDEDEEDGPTLAEKLEALKVQQPVSKKKQGRATAGSLVVVLTQALKANDHSLLETVLSNRDENVLKTTVQRLDTSLAVTLLERLAERIARQTHRQGQLNIWVKWVMAVHGGYLVNVPNLSKSLSSLHSTLSRRASTLPRLLELQGRLDVLYAQQEIRQANKEHGEDDYQGSDESDVEYIEELEDANLIDDGEQDFYEQDEEGFMSIDESSEDEEAPVADKLNDSEVDDEAGYSDVEVNGNGKIEEDSESEDEQEQLKKRIAKLKAKQQRK</sequence>